<feature type="transmembrane region" description="Helical" evidence="1">
    <location>
        <begin position="7"/>
        <end position="29"/>
    </location>
</feature>
<feature type="transmembrane region" description="Helical" evidence="1">
    <location>
        <begin position="64"/>
        <end position="89"/>
    </location>
</feature>
<feature type="transmembrane region" description="Helical" evidence="1">
    <location>
        <begin position="293"/>
        <end position="311"/>
    </location>
</feature>
<gene>
    <name evidence="2" type="ORF">LNP07_06370</name>
</gene>
<organism evidence="2 3">
    <name type="scientific">Apilactobacillus xinyiensis</name>
    <dbReference type="NCBI Taxonomy" id="2841032"/>
    <lineage>
        <taxon>Bacteria</taxon>
        <taxon>Bacillati</taxon>
        <taxon>Bacillota</taxon>
        <taxon>Bacilli</taxon>
        <taxon>Lactobacillales</taxon>
        <taxon>Lactobacillaceae</taxon>
        <taxon>Apilactobacillus</taxon>
    </lineage>
</organism>
<keyword evidence="1" id="KW-1133">Transmembrane helix</keyword>
<sequence>MLHNQKLNFLYIVVGFIAMLILTSASPIFKVNSAWDANMMFTIGKSLWNGMLPYKDLFDQRGPLIYFMHSIAALISYKSFLGIYIFESIALSIDLIYTHKIVNLFFKNKIAQLVVFLIIPIIFNSYFFENGDLPEELITPMIIVMIYHSLQYSIDKMPKRIYILQAAFVGIAFWTKYTLVAPWIGFFGYIFIYFLMHKDYKKIFQLIINFMTGFAIITVPIIIFYWINKALSDLFYVYFYLNLNYYHKNSFTFINVIKNIIMFPLAGKENAIIAILFIIGIVYVLINYKKINNIALILTTLLTNLIVIMGASNNYRYYMVGLSAYLLFFILTIANFANNLSIHLTKLKVGIYILICLGMCTITNNSLSLAIKQFYGNNIFQIKYANLINKDQQKTLLNYGNLDVGIYTVAGIVPHNKYFAQINMTAYKKVHNSQLEYLKNKNNEFVELTEPKDAPNNFNIEAIPYLKQHYRLINTTNSSFENSDFINKLYKLKY</sequence>
<evidence type="ECO:0000313" key="3">
    <source>
        <dbReference type="Proteomes" id="UP001522905"/>
    </source>
</evidence>
<feature type="transmembrane region" description="Helical" evidence="1">
    <location>
        <begin position="317"/>
        <end position="337"/>
    </location>
</feature>
<feature type="transmembrane region" description="Helical" evidence="1">
    <location>
        <begin position="110"/>
        <end position="127"/>
    </location>
</feature>
<keyword evidence="1" id="KW-0472">Membrane</keyword>
<name>A0ABT0I329_9LACO</name>
<accession>A0ABT0I329</accession>
<protein>
    <submittedName>
        <fullName evidence="2">Glycosyltransferase family 39 protein</fullName>
    </submittedName>
</protein>
<feature type="transmembrane region" description="Helical" evidence="1">
    <location>
        <begin position="349"/>
        <end position="371"/>
    </location>
</feature>
<reference evidence="2 3" key="1">
    <citation type="submission" date="2021-11" db="EMBL/GenBank/DDBJ databases">
        <title>Comparative genomics of bee honey and flower isolates.</title>
        <authorList>
            <person name="Bechtner J.D."/>
            <person name="Gallus M.K."/>
            <person name="Ehrmann M."/>
        </authorList>
    </citation>
    <scope>NUCLEOTIDE SEQUENCE [LARGE SCALE GENOMIC DNA]</scope>
    <source>
        <strain evidence="2 3">M161</strain>
    </source>
</reference>
<keyword evidence="3" id="KW-1185">Reference proteome</keyword>
<keyword evidence="1" id="KW-0812">Transmembrane</keyword>
<evidence type="ECO:0000313" key="2">
    <source>
        <dbReference type="EMBL" id="MCK8625137.1"/>
    </source>
</evidence>
<proteinExistence type="predicted"/>
<dbReference type="RefSeq" id="WP_220728854.1">
    <property type="nucleotide sequence ID" value="NZ_BPLM01000024.1"/>
</dbReference>
<feature type="transmembrane region" description="Helical" evidence="1">
    <location>
        <begin position="270"/>
        <end position="286"/>
    </location>
</feature>
<feature type="transmembrane region" description="Helical" evidence="1">
    <location>
        <begin position="133"/>
        <end position="150"/>
    </location>
</feature>
<evidence type="ECO:0000256" key="1">
    <source>
        <dbReference type="SAM" id="Phobius"/>
    </source>
</evidence>
<comment type="caution">
    <text evidence="2">The sequence shown here is derived from an EMBL/GenBank/DDBJ whole genome shotgun (WGS) entry which is preliminary data.</text>
</comment>
<feature type="transmembrane region" description="Helical" evidence="1">
    <location>
        <begin position="180"/>
        <end position="196"/>
    </location>
</feature>
<dbReference type="EMBL" id="JAJIAO010000008">
    <property type="protein sequence ID" value="MCK8625137.1"/>
    <property type="molecule type" value="Genomic_DNA"/>
</dbReference>
<dbReference type="Proteomes" id="UP001522905">
    <property type="component" value="Unassembled WGS sequence"/>
</dbReference>
<feature type="transmembrane region" description="Helical" evidence="1">
    <location>
        <begin position="203"/>
        <end position="227"/>
    </location>
</feature>